<keyword evidence="2" id="KW-1185">Reference proteome</keyword>
<reference evidence="2" key="1">
    <citation type="journal article" date="2019" name="Int. J. Syst. Evol. Microbiol.">
        <title>The Global Catalogue of Microorganisms (GCM) 10K type strain sequencing project: providing services to taxonomists for standard genome sequencing and annotation.</title>
        <authorList>
            <consortium name="The Broad Institute Genomics Platform"/>
            <consortium name="The Broad Institute Genome Sequencing Center for Infectious Disease"/>
            <person name="Wu L."/>
            <person name="Ma J."/>
        </authorList>
    </citation>
    <scope>NUCLEOTIDE SEQUENCE [LARGE SCALE GENOMIC DNA]</scope>
    <source>
        <strain evidence="2">JCM 17064</strain>
    </source>
</reference>
<dbReference type="Proteomes" id="UP001500968">
    <property type="component" value="Unassembled WGS sequence"/>
</dbReference>
<evidence type="ECO:0000313" key="2">
    <source>
        <dbReference type="Proteomes" id="UP001500968"/>
    </source>
</evidence>
<sequence length="133" mass="15953">MFNDSITKSLFTRNNVEVPFSPTTEDIIFLNRKLETKYYRYIKQRYTFDYSSLPNKKYYVDLDKETLKHARKIQNQMKFLDKQFVCYIDSLGRKVIAIKIVKPDENKVDAEREWVGSIIDLKYNQDNSTFLLD</sequence>
<gene>
    <name evidence="1" type="ORF">GCM10022386_24930</name>
</gene>
<protein>
    <submittedName>
        <fullName evidence="1">Uncharacterized protein</fullName>
    </submittedName>
</protein>
<evidence type="ECO:0000313" key="1">
    <source>
        <dbReference type="EMBL" id="GAA4038050.1"/>
    </source>
</evidence>
<dbReference type="EMBL" id="BAABCR010000015">
    <property type="protein sequence ID" value="GAA4038050.1"/>
    <property type="molecule type" value="Genomic_DNA"/>
</dbReference>
<proteinExistence type="predicted"/>
<organism evidence="1 2">
    <name type="scientific">Flavobacterium cheonhonense</name>
    <dbReference type="NCBI Taxonomy" id="706185"/>
    <lineage>
        <taxon>Bacteria</taxon>
        <taxon>Pseudomonadati</taxon>
        <taxon>Bacteroidota</taxon>
        <taxon>Flavobacteriia</taxon>
        <taxon>Flavobacteriales</taxon>
        <taxon>Flavobacteriaceae</taxon>
        <taxon>Flavobacterium</taxon>
    </lineage>
</organism>
<accession>A0ABP7U931</accession>
<name>A0ABP7U931_9FLAO</name>
<comment type="caution">
    <text evidence="1">The sequence shown here is derived from an EMBL/GenBank/DDBJ whole genome shotgun (WGS) entry which is preliminary data.</text>
</comment>